<dbReference type="CDD" id="cd24010">
    <property type="entry name" value="ASKHA_NBD_AcK_PK"/>
    <property type="match status" value="1"/>
</dbReference>
<feature type="binding site" evidence="6">
    <location>
        <begin position="329"/>
        <end position="333"/>
    </location>
    <ligand>
        <name>ATP</name>
        <dbReference type="ChEBI" id="CHEBI:30616"/>
    </ligand>
</feature>
<accession>A0AAW9N8B9</accession>
<name>A0AAW9N8B9_9BACI</name>
<dbReference type="Pfam" id="PF00871">
    <property type="entry name" value="Acetate_kinase"/>
    <property type="match status" value="1"/>
</dbReference>
<dbReference type="PROSITE" id="PS01075">
    <property type="entry name" value="ACETATE_KINASE_1"/>
    <property type="match status" value="1"/>
</dbReference>
<evidence type="ECO:0000256" key="2">
    <source>
        <dbReference type="ARBA" id="ARBA00022679"/>
    </source>
</evidence>
<dbReference type="GO" id="GO:0008776">
    <property type="term" value="F:acetate kinase activity"/>
    <property type="evidence" value="ECO:0007669"/>
    <property type="project" value="UniProtKB-UniRule"/>
</dbReference>
<comment type="cofactor">
    <cofactor evidence="6">
        <name>Mg(2+)</name>
        <dbReference type="ChEBI" id="CHEBI:18420"/>
    </cofactor>
    <cofactor evidence="6">
        <name>Mn(2+)</name>
        <dbReference type="ChEBI" id="CHEBI:29035"/>
    </cofactor>
    <text evidence="6">Mg(2+). Can also accept Mn(2+).</text>
</comment>
<feature type="binding site" evidence="6">
    <location>
        <position position="89"/>
    </location>
    <ligand>
        <name>substrate</name>
    </ligand>
</feature>
<dbReference type="EMBL" id="JARNBH010000006">
    <property type="protein sequence ID" value="MEC0272479.1"/>
    <property type="molecule type" value="Genomic_DNA"/>
</dbReference>
<protein>
    <recommendedName>
        <fullName evidence="6">Acetate kinase</fullName>
        <ecNumber evidence="6">2.7.2.1</ecNumber>
    </recommendedName>
    <alternativeName>
        <fullName evidence="6">Acetokinase</fullName>
    </alternativeName>
</protein>
<comment type="similarity">
    <text evidence="1 6 7">Belongs to the acetokinase family.</text>
</comment>
<dbReference type="PRINTS" id="PR00471">
    <property type="entry name" value="ACETATEKNASE"/>
</dbReference>
<dbReference type="GO" id="GO:0000287">
    <property type="term" value="F:magnesium ion binding"/>
    <property type="evidence" value="ECO:0007669"/>
    <property type="project" value="UniProtKB-UniRule"/>
</dbReference>
<comment type="subunit">
    <text evidence="6">Homodimer.</text>
</comment>
<dbReference type="PROSITE" id="PS01076">
    <property type="entry name" value="ACETATE_KINASE_2"/>
    <property type="match status" value="1"/>
</dbReference>
<feature type="binding site" evidence="6">
    <location>
        <position position="382"/>
    </location>
    <ligand>
        <name>Mg(2+)</name>
        <dbReference type="ChEBI" id="CHEBI:18420"/>
    </ligand>
</feature>
<sequence length="401" mass="43988">MSKVMAINAGSSSLKFQLFEMPSEKVITKGLVERIGLKNSAFTLSVEGEKVSETVDIPNHEVAVGLLLKKLIDHRIIDSFEEIDGVGHRVVHGGEVFSDSVLITEDVIEEIEKLSELAPLHNPANITGIQAFRRILDDVPAVAVFDTAFHQTMAAGSYLYSLPLEYYEKYGIRKYGFHGTSHKYVSQRAAEMIGRPIEQLRLISCHLGNGASITAIKGGKSIDTSMGFTPLAGVTMGTRSGNIDPALIPYIMEKTGKTADEVLDVLNKKSGMLALSGFSSDLRDIQVEADKGNERAELALKVFADRIHKYIGSYSAKMGGVDGIIFTAGIGENSQTIRGRILEGLEFMGVYWDKDLNRTKGKEAFINTPYSPVKVMVIPTNEEIMIVRDTVKIALKETWKA</sequence>
<dbReference type="AlphaFoldDB" id="A0AAW9N8B9"/>
<evidence type="ECO:0000256" key="5">
    <source>
        <dbReference type="ARBA" id="ARBA00022840"/>
    </source>
</evidence>
<evidence type="ECO:0000256" key="3">
    <source>
        <dbReference type="ARBA" id="ARBA00022741"/>
    </source>
</evidence>
<keyword evidence="3 6" id="KW-0547">Nucleotide-binding</keyword>
<dbReference type="HAMAP" id="MF_00020">
    <property type="entry name" value="Acetate_kinase"/>
    <property type="match status" value="1"/>
</dbReference>
<evidence type="ECO:0000256" key="6">
    <source>
        <dbReference type="HAMAP-Rule" id="MF_00020"/>
    </source>
</evidence>
<dbReference type="Gene3D" id="3.30.420.40">
    <property type="match status" value="2"/>
</dbReference>
<dbReference type="GO" id="GO:0006085">
    <property type="term" value="P:acetyl-CoA biosynthetic process"/>
    <property type="evidence" value="ECO:0007669"/>
    <property type="project" value="UniProtKB-UniRule"/>
</dbReference>
<dbReference type="GO" id="GO:0006083">
    <property type="term" value="P:acetate metabolic process"/>
    <property type="evidence" value="ECO:0007669"/>
    <property type="project" value="TreeGrafter"/>
</dbReference>
<evidence type="ECO:0000313" key="9">
    <source>
        <dbReference type="Proteomes" id="UP001307168"/>
    </source>
</evidence>
<feature type="binding site" evidence="6">
    <location>
        <position position="8"/>
    </location>
    <ligand>
        <name>Mg(2+)</name>
        <dbReference type="ChEBI" id="CHEBI:18420"/>
    </ligand>
</feature>
<feature type="binding site" evidence="6">
    <location>
        <begin position="206"/>
        <end position="210"/>
    </location>
    <ligand>
        <name>ATP</name>
        <dbReference type="ChEBI" id="CHEBI:30616"/>
    </ligand>
</feature>
<evidence type="ECO:0000256" key="7">
    <source>
        <dbReference type="RuleBase" id="RU003835"/>
    </source>
</evidence>
<feature type="binding site" evidence="6">
    <location>
        <position position="15"/>
    </location>
    <ligand>
        <name>ATP</name>
        <dbReference type="ChEBI" id="CHEBI:30616"/>
    </ligand>
</feature>
<dbReference type="EC" id="2.7.2.1" evidence="6"/>
<keyword evidence="5 6" id="KW-0067">ATP-binding</keyword>
<keyword evidence="9" id="KW-1185">Reference proteome</keyword>
<comment type="function">
    <text evidence="6">Catalyzes the formation of acetyl phosphate from acetate and ATP. Can also catalyze the reverse reaction.</text>
</comment>
<keyword evidence="6" id="KW-0479">Metal-binding</keyword>
<dbReference type="SUPFAM" id="SSF53067">
    <property type="entry name" value="Actin-like ATPase domain"/>
    <property type="match status" value="2"/>
</dbReference>
<feature type="site" description="Transition state stabilizer" evidence="6">
    <location>
        <position position="239"/>
    </location>
</feature>
<keyword evidence="2 6" id="KW-0808">Transferase</keyword>
<evidence type="ECO:0000313" key="8">
    <source>
        <dbReference type="EMBL" id="MEC0272479.1"/>
    </source>
</evidence>
<keyword evidence="4 6" id="KW-0418">Kinase</keyword>
<gene>
    <name evidence="6" type="primary">ackA</name>
    <name evidence="8" type="ORF">P4706_05280</name>
</gene>
<dbReference type="PIRSF" id="PIRSF000722">
    <property type="entry name" value="Acetate_prop_kin"/>
    <property type="match status" value="1"/>
</dbReference>
<keyword evidence="6" id="KW-0460">Magnesium</keyword>
<dbReference type="PANTHER" id="PTHR21060:SF15">
    <property type="entry name" value="ACETATE KINASE-RELATED"/>
    <property type="match status" value="1"/>
</dbReference>
<dbReference type="Proteomes" id="UP001307168">
    <property type="component" value="Unassembled WGS sequence"/>
</dbReference>
<dbReference type="InterPro" id="IPR004372">
    <property type="entry name" value="Ac/propionate_kinase"/>
</dbReference>
<dbReference type="PANTHER" id="PTHR21060">
    <property type="entry name" value="ACETATE KINASE"/>
    <property type="match status" value="1"/>
</dbReference>
<comment type="caution">
    <text evidence="8">The sequence shown here is derived from an EMBL/GenBank/DDBJ whole genome shotgun (WGS) entry which is preliminary data.</text>
</comment>
<keyword evidence="6" id="KW-0963">Cytoplasm</keyword>
<organism evidence="8 9">
    <name type="scientific">Peribacillus castrilensis</name>
    <dbReference type="NCBI Taxonomy" id="2897690"/>
    <lineage>
        <taxon>Bacteria</taxon>
        <taxon>Bacillati</taxon>
        <taxon>Bacillota</taxon>
        <taxon>Bacilli</taxon>
        <taxon>Bacillales</taxon>
        <taxon>Bacillaceae</taxon>
        <taxon>Peribacillus</taxon>
    </lineage>
</organism>
<dbReference type="InterPro" id="IPR023865">
    <property type="entry name" value="Aliphatic_acid_kinase_CS"/>
</dbReference>
<dbReference type="GO" id="GO:0005524">
    <property type="term" value="F:ATP binding"/>
    <property type="evidence" value="ECO:0007669"/>
    <property type="project" value="UniProtKB-KW"/>
</dbReference>
<dbReference type="RefSeq" id="WP_096337915.1">
    <property type="nucleotide sequence ID" value="NZ_JARNBG010000020.1"/>
</dbReference>
<evidence type="ECO:0000256" key="4">
    <source>
        <dbReference type="ARBA" id="ARBA00022777"/>
    </source>
</evidence>
<dbReference type="InterPro" id="IPR043129">
    <property type="entry name" value="ATPase_NBD"/>
</dbReference>
<comment type="subcellular location">
    <subcellularLocation>
        <location evidence="6">Cytoplasm</location>
    </subcellularLocation>
</comment>
<proteinExistence type="inferred from homology"/>
<feature type="binding site" evidence="6">
    <location>
        <begin position="281"/>
        <end position="283"/>
    </location>
    <ligand>
        <name>ATP</name>
        <dbReference type="ChEBI" id="CHEBI:30616"/>
    </ligand>
</feature>
<feature type="site" description="Transition state stabilizer" evidence="6">
    <location>
        <position position="178"/>
    </location>
</feature>
<comment type="catalytic activity">
    <reaction evidence="6">
        <text>acetate + ATP = acetyl phosphate + ADP</text>
        <dbReference type="Rhea" id="RHEA:11352"/>
        <dbReference type="ChEBI" id="CHEBI:22191"/>
        <dbReference type="ChEBI" id="CHEBI:30089"/>
        <dbReference type="ChEBI" id="CHEBI:30616"/>
        <dbReference type="ChEBI" id="CHEBI:456216"/>
        <dbReference type="EC" id="2.7.2.1"/>
    </reaction>
</comment>
<feature type="active site" description="Proton donor/acceptor" evidence="6">
    <location>
        <position position="146"/>
    </location>
</feature>
<dbReference type="InterPro" id="IPR000890">
    <property type="entry name" value="Aliphatic_acid_kin_short-chain"/>
</dbReference>
<comment type="pathway">
    <text evidence="6">Metabolic intermediate biosynthesis; acetyl-CoA biosynthesis; acetyl-CoA from acetate: step 1/2.</text>
</comment>
<dbReference type="GO" id="GO:0005737">
    <property type="term" value="C:cytoplasm"/>
    <property type="evidence" value="ECO:0007669"/>
    <property type="project" value="UniProtKB-SubCell"/>
</dbReference>
<reference evidence="8 9" key="1">
    <citation type="submission" date="2023-03" db="EMBL/GenBank/DDBJ databases">
        <title>Bacillus Genome Sequencing.</title>
        <authorList>
            <person name="Dunlap C."/>
        </authorList>
    </citation>
    <scope>NUCLEOTIDE SEQUENCE [LARGE SCALE GENOMIC DNA]</scope>
    <source>
        <strain evidence="8 9">B-41290</strain>
    </source>
</reference>
<evidence type="ECO:0000256" key="1">
    <source>
        <dbReference type="ARBA" id="ARBA00008748"/>
    </source>
</evidence>
<dbReference type="NCBIfam" id="TIGR00016">
    <property type="entry name" value="ackA"/>
    <property type="match status" value="1"/>
</dbReference>